<name>A0A3D9V990_THECX</name>
<keyword evidence="2" id="KW-1185">Reference proteome</keyword>
<dbReference type="EMBL" id="QTUC01000001">
    <property type="protein sequence ID" value="REF38059.1"/>
    <property type="molecule type" value="Genomic_DNA"/>
</dbReference>
<gene>
    <name evidence="1" type="ORF">DFJ64_3529</name>
</gene>
<accession>A0A3D9V990</accession>
<evidence type="ECO:0000313" key="2">
    <source>
        <dbReference type="Proteomes" id="UP000256485"/>
    </source>
</evidence>
<sequence length="335" mass="37206">MPPDFLEVRAYDGAEPVLLVTYRSKESLLFGPHFGLLPHWTATWESLSAEDAQRLGFDAPDGFRAAEGHEFVAMHIGSTQLDQGRWPDDTDHPKLTASLTIGNRTEELATFPGPGTLIVASVPKSAPVKLTITDMGHEFSLDMRTAKPHRDGYKIVSATVDEWYEAGGVVATPLGPASLSVSFIIDEVSREPYLPDLGWAKPGRNWLRVRLSQLKSTAQLRSTAGQARLVVGFLLDTAKTFTLEVEGTRVPAKHEWINVSIPVSQVYPHTVVFDVPESFRSGTVRITPEGQLFIYRREPYIDDYYVSDPPTCGGDVLCLRWRDRPRGEAFQVELA</sequence>
<comment type="caution">
    <text evidence="1">The sequence shown here is derived from an EMBL/GenBank/DDBJ whole genome shotgun (WGS) entry which is preliminary data.</text>
</comment>
<reference evidence="1 2" key="1">
    <citation type="submission" date="2018-08" db="EMBL/GenBank/DDBJ databases">
        <title>Sequencing the genomes of 1000 actinobacteria strains.</title>
        <authorList>
            <person name="Klenk H.-P."/>
        </authorList>
    </citation>
    <scope>NUCLEOTIDE SEQUENCE [LARGE SCALE GENOMIC DNA]</scope>
    <source>
        <strain evidence="1 2">DSM 22891</strain>
    </source>
</reference>
<dbReference type="OrthoDB" id="3721452at2"/>
<dbReference type="Proteomes" id="UP000256485">
    <property type="component" value="Unassembled WGS sequence"/>
</dbReference>
<organism evidence="1 2">
    <name type="scientific">Thermasporomyces composti</name>
    <dbReference type="NCBI Taxonomy" id="696763"/>
    <lineage>
        <taxon>Bacteria</taxon>
        <taxon>Bacillati</taxon>
        <taxon>Actinomycetota</taxon>
        <taxon>Actinomycetes</taxon>
        <taxon>Propionibacteriales</taxon>
        <taxon>Nocardioidaceae</taxon>
        <taxon>Thermasporomyces</taxon>
    </lineage>
</organism>
<dbReference type="AlphaFoldDB" id="A0A3D9V990"/>
<proteinExistence type="predicted"/>
<dbReference type="RefSeq" id="WP_115851413.1">
    <property type="nucleotide sequence ID" value="NZ_QTUC01000001.1"/>
</dbReference>
<evidence type="ECO:0000313" key="1">
    <source>
        <dbReference type="EMBL" id="REF38059.1"/>
    </source>
</evidence>
<protein>
    <submittedName>
        <fullName evidence="1">Uncharacterized protein</fullName>
    </submittedName>
</protein>